<dbReference type="Proteomes" id="UP000466517">
    <property type="component" value="Chromosome"/>
</dbReference>
<dbReference type="KEGG" id="mmag:MMAD_30820"/>
<evidence type="ECO:0000259" key="1">
    <source>
        <dbReference type="Pfam" id="PF20815"/>
    </source>
</evidence>
<proteinExistence type="predicted"/>
<dbReference type="Pfam" id="PF20815">
    <property type="entry name" value="GIY_YIG_2"/>
    <property type="match status" value="1"/>
</dbReference>
<protein>
    <recommendedName>
        <fullName evidence="1">GIY-YIG catalytic domain-containing protein</fullName>
    </recommendedName>
</protein>
<accession>A0A7I7XHV1</accession>
<evidence type="ECO:0000313" key="3">
    <source>
        <dbReference type="Proteomes" id="UP000466517"/>
    </source>
</evidence>
<evidence type="ECO:0000313" key="2">
    <source>
        <dbReference type="EMBL" id="BBZ28787.1"/>
    </source>
</evidence>
<sequence>MPDAETSSAVKDLLDAQRFTRDQVFAEPSPVPKAPGVYGWWFRALPSDVDTAGCETRDGFALLHVGVSPTPPPANGRPAVSQDLHKRIRYHFGGGRANADGSSLRKTLAVVLADELGLELRRVGSGRQITLAAGEAVLNGWMAENAQVSWIVRPEPWRLEDGLVDALVLPLNLHGDNPFQQEVKRRRRDAMQKANKRRILKEW</sequence>
<keyword evidence="3" id="KW-1185">Reference proteome</keyword>
<gene>
    <name evidence="2" type="ORF">MMAD_30820</name>
</gene>
<organism evidence="2 3">
    <name type="scientific">Mycolicibacterium madagascariense</name>
    <dbReference type="NCBI Taxonomy" id="212765"/>
    <lineage>
        <taxon>Bacteria</taxon>
        <taxon>Bacillati</taxon>
        <taxon>Actinomycetota</taxon>
        <taxon>Actinomycetes</taxon>
        <taxon>Mycobacteriales</taxon>
        <taxon>Mycobacteriaceae</taxon>
        <taxon>Mycolicibacterium</taxon>
    </lineage>
</organism>
<dbReference type="InterPro" id="IPR049311">
    <property type="entry name" value="GIY_YIG_cat"/>
</dbReference>
<dbReference type="EMBL" id="AP022610">
    <property type="protein sequence ID" value="BBZ28787.1"/>
    <property type="molecule type" value="Genomic_DNA"/>
</dbReference>
<dbReference type="AlphaFoldDB" id="A0A7I7XHV1"/>
<dbReference type="RefSeq" id="WP_163738753.1">
    <property type="nucleotide sequence ID" value="NZ_AP022610.1"/>
</dbReference>
<feature type="domain" description="GIY-YIG catalytic" evidence="1">
    <location>
        <begin position="36"/>
        <end position="188"/>
    </location>
</feature>
<name>A0A7I7XHV1_9MYCO</name>
<reference evidence="2 3" key="1">
    <citation type="journal article" date="2019" name="Emerg. Microbes Infect.">
        <title>Comprehensive subspecies identification of 175 nontuberculous mycobacteria species based on 7547 genomic profiles.</title>
        <authorList>
            <person name="Matsumoto Y."/>
            <person name="Kinjo T."/>
            <person name="Motooka D."/>
            <person name="Nabeya D."/>
            <person name="Jung N."/>
            <person name="Uechi K."/>
            <person name="Horii T."/>
            <person name="Iida T."/>
            <person name="Fujita J."/>
            <person name="Nakamura S."/>
        </authorList>
    </citation>
    <scope>NUCLEOTIDE SEQUENCE [LARGE SCALE GENOMIC DNA]</scope>
    <source>
        <strain evidence="2 3">JCM 13574</strain>
    </source>
</reference>